<accession>A0A1W1I7W8</accession>
<protein>
    <submittedName>
        <fullName evidence="3">Uncharacterized protein</fullName>
    </submittedName>
</protein>
<dbReference type="KEGG" id="nja:NSJP_2955"/>
<feature type="region of interest" description="Disordered" evidence="1">
    <location>
        <begin position="117"/>
        <end position="138"/>
    </location>
</feature>
<feature type="signal peptide" evidence="2">
    <location>
        <begin position="1"/>
        <end position="24"/>
    </location>
</feature>
<dbReference type="AlphaFoldDB" id="A0A1W1I7W8"/>
<dbReference type="EMBL" id="LT828648">
    <property type="protein sequence ID" value="SLM49122.1"/>
    <property type="molecule type" value="Genomic_DNA"/>
</dbReference>
<keyword evidence="2" id="KW-0732">Signal</keyword>
<sequence length="138" mass="15097">MNCVMRMWMPLSLAGVLLAAPVWAGESETFDPDQPFNELHGKLFLESLAAQALDLLKDHLDISADSRSGENGTSGRQSLRFKFYPDGRSKSDQYFAAEGWLGPSSDAQRQELHFRFSLPGASSGPADTPGQPQPDNVL</sequence>
<dbReference type="Proteomes" id="UP000192042">
    <property type="component" value="Chromosome I"/>
</dbReference>
<gene>
    <name evidence="3" type="ORF">NSJP_2955</name>
</gene>
<reference evidence="3 4" key="1">
    <citation type="submission" date="2017-03" db="EMBL/GenBank/DDBJ databases">
        <authorList>
            <person name="Afonso C.L."/>
            <person name="Miller P.J."/>
            <person name="Scott M.A."/>
            <person name="Spackman E."/>
            <person name="Goraichik I."/>
            <person name="Dimitrov K.M."/>
            <person name="Suarez D.L."/>
            <person name="Swayne D.E."/>
        </authorList>
    </citation>
    <scope>NUCLEOTIDE SEQUENCE [LARGE SCALE GENOMIC DNA]</scope>
    <source>
        <strain evidence="3">Genome sequencing of Nitrospira japonica strain NJ11</strain>
    </source>
</reference>
<feature type="chain" id="PRO_5013207075" evidence="2">
    <location>
        <begin position="25"/>
        <end position="138"/>
    </location>
</feature>
<dbReference type="RefSeq" id="WP_155970209.1">
    <property type="nucleotide sequence ID" value="NZ_LT828648.1"/>
</dbReference>
<dbReference type="STRING" id="1325564.NSJP_2955"/>
<organism evidence="3 4">
    <name type="scientific">Nitrospira japonica</name>
    <dbReference type="NCBI Taxonomy" id="1325564"/>
    <lineage>
        <taxon>Bacteria</taxon>
        <taxon>Pseudomonadati</taxon>
        <taxon>Nitrospirota</taxon>
        <taxon>Nitrospiria</taxon>
        <taxon>Nitrospirales</taxon>
        <taxon>Nitrospiraceae</taxon>
        <taxon>Nitrospira</taxon>
    </lineage>
</organism>
<keyword evidence="4" id="KW-1185">Reference proteome</keyword>
<evidence type="ECO:0000313" key="4">
    <source>
        <dbReference type="Proteomes" id="UP000192042"/>
    </source>
</evidence>
<proteinExistence type="predicted"/>
<name>A0A1W1I7W8_9BACT</name>
<evidence type="ECO:0000313" key="3">
    <source>
        <dbReference type="EMBL" id="SLM49122.1"/>
    </source>
</evidence>
<dbReference type="OrthoDB" id="9805254at2"/>
<evidence type="ECO:0000256" key="1">
    <source>
        <dbReference type="SAM" id="MobiDB-lite"/>
    </source>
</evidence>
<evidence type="ECO:0000256" key="2">
    <source>
        <dbReference type="SAM" id="SignalP"/>
    </source>
</evidence>